<dbReference type="EMBL" id="KQ414579">
    <property type="protein sequence ID" value="KOC71097.1"/>
    <property type="molecule type" value="Genomic_DNA"/>
</dbReference>
<dbReference type="Proteomes" id="UP000053825">
    <property type="component" value="Unassembled WGS sequence"/>
</dbReference>
<evidence type="ECO:0000259" key="1">
    <source>
        <dbReference type="Pfam" id="PF23440"/>
    </source>
</evidence>
<name>A0A0L7RJE9_9HYME</name>
<gene>
    <name evidence="2" type="ORF">WH47_01740</name>
</gene>
<dbReference type="AlphaFoldDB" id="A0A0L7RJE9"/>
<organism evidence="2 3">
    <name type="scientific">Habropoda laboriosa</name>
    <dbReference type="NCBI Taxonomy" id="597456"/>
    <lineage>
        <taxon>Eukaryota</taxon>
        <taxon>Metazoa</taxon>
        <taxon>Ecdysozoa</taxon>
        <taxon>Arthropoda</taxon>
        <taxon>Hexapoda</taxon>
        <taxon>Insecta</taxon>
        <taxon>Pterygota</taxon>
        <taxon>Neoptera</taxon>
        <taxon>Endopterygota</taxon>
        <taxon>Hymenoptera</taxon>
        <taxon>Apocrita</taxon>
        <taxon>Aculeata</taxon>
        <taxon>Apoidea</taxon>
        <taxon>Anthophila</taxon>
        <taxon>Apidae</taxon>
        <taxon>Habropoda</taxon>
    </lineage>
</organism>
<dbReference type="STRING" id="597456.A0A0L7RJE9"/>
<feature type="domain" description="BROMI C-terminal Rab TBC-like" evidence="1">
    <location>
        <begin position="166"/>
        <end position="250"/>
    </location>
</feature>
<dbReference type="InterPro" id="IPR055392">
    <property type="entry name" value="BROMI_C"/>
</dbReference>
<protein>
    <recommendedName>
        <fullName evidence="1">BROMI C-terminal Rab TBC-like domain-containing protein</fullName>
    </recommendedName>
</protein>
<dbReference type="Pfam" id="PF23440">
    <property type="entry name" value="BROMI_C"/>
    <property type="match status" value="1"/>
</dbReference>
<evidence type="ECO:0000313" key="2">
    <source>
        <dbReference type="EMBL" id="KOC71097.1"/>
    </source>
</evidence>
<keyword evidence="3" id="KW-1185">Reference proteome</keyword>
<evidence type="ECO:0000313" key="3">
    <source>
        <dbReference type="Proteomes" id="UP000053825"/>
    </source>
</evidence>
<sequence>MVSIPFGLKALVQESSVFQELIEGSIVPLRMSWTSIEVVNFVSYAAFFQLGYNVIANLAPHVLSNLFSETCFTAFMTNSKESYNNEEYNYPLNLPELFNNSINPESNYHYLGLLSLDAVIWNLNIFLIQLVDQMQKAIPTAEWGENFQWKENVLSSTDFWFAEEIHGINLALCYAEQNRILQNTTEMKEKLQEFINACYAFIQYERLQKFDGFDWFLSTVFIICEGDVERSKTFITQLIHFPVTAFLWSNLGKVVDKHSKEECGTQFTFMQFLESIVSNEFPHVKFALKVLDDYQCHNYIRFMNTLDKRYGNKILPKFSIKGFN</sequence>
<dbReference type="OrthoDB" id="1668230at2759"/>
<proteinExistence type="predicted"/>
<reference evidence="2 3" key="1">
    <citation type="submission" date="2015-07" db="EMBL/GenBank/DDBJ databases">
        <title>The genome of Habropoda laboriosa.</title>
        <authorList>
            <person name="Pan H."/>
            <person name="Kapheim K."/>
        </authorList>
    </citation>
    <scope>NUCLEOTIDE SEQUENCE [LARGE SCALE GENOMIC DNA]</scope>
    <source>
        <strain evidence="2">0110345459</strain>
    </source>
</reference>
<accession>A0A0L7RJE9</accession>